<evidence type="ECO:0000256" key="6">
    <source>
        <dbReference type="ARBA" id="ARBA00022989"/>
    </source>
</evidence>
<dbReference type="InterPro" id="IPR051050">
    <property type="entry name" value="Lipid_II_flippase_MurJ/MviN"/>
</dbReference>
<feature type="transmembrane region" description="Helical" evidence="8">
    <location>
        <begin position="92"/>
        <end position="114"/>
    </location>
</feature>
<proteinExistence type="predicted"/>
<feature type="transmembrane region" description="Helical" evidence="8">
    <location>
        <begin position="206"/>
        <end position="231"/>
    </location>
</feature>
<feature type="transmembrane region" description="Helical" evidence="8">
    <location>
        <begin position="134"/>
        <end position="154"/>
    </location>
</feature>
<comment type="subcellular location">
    <subcellularLocation>
        <location evidence="1">Cell membrane</location>
        <topology evidence="1">Multi-pass membrane protein</topology>
    </subcellularLocation>
</comment>
<dbReference type="InterPro" id="IPR004268">
    <property type="entry name" value="MurJ"/>
</dbReference>
<feature type="transmembrane region" description="Helical" evidence="8">
    <location>
        <begin position="12"/>
        <end position="38"/>
    </location>
</feature>
<accession>A0A841ARR5</accession>
<evidence type="ECO:0000256" key="5">
    <source>
        <dbReference type="ARBA" id="ARBA00022984"/>
    </source>
</evidence>
<dbReference type="RefSeq" id="WP_184239647.1">
    <property type="nucleotide sequence ID" value="NZ_JACHMJ010000001.1"/>
</dbReference>
<feature type="transmembrane region" description="Helical" evidence="8">
    <location>
        <begin position="175"/>
        <end position="194"/>
    </location>
</feature>
<evidence type="ECO:0000313" key="9">
    <source>
        <dbReference type="EMBL" id="MBB5844964.1"/>
    </source>
</evidence>
<evidence type="ECO:0000256" key="7">
    <source>
        <dbReference type="ARBA" id="ARBA00023136"/>
    </source>
</evidence>
<feature type="transmembrane region" description="Helical" evidence="8">
    <location>
        <begin position="294"/>
        <end position="314"/>
    </location>
</feature>
<feature type="transmembrane region" description="Helical" evidence="8">
    <location>
        <begin position="470"/>
        <end position="495"/>
    </location>
</feature>
<feature type="transmembrane region" description="Helical" evidence="8">
    <location>
        <begin position="58"/>
        <end position="80"/>
    </location>
</feature>
<feature type="transmembrane region" description="Helical" evidence="8">
    <location>
        <begin position="376"/>
        <end position="395"/>
    </location>
</feature>
<feature type="transmembrane region" description="Helical" evidence="8">
    <location>
        <begin position="335"/>
        <end position="356"/>
    </location>
</feature>
<feature type="transmembrane region" description="Helical" evidence="8">
    <location>
        <begin position="407"/>
        <end position="431"/>
    </location>
</feature>
<evidence type="ECO:0000313" key="10">
    <source>
        <dbReference type="Proteomes" id="UP000536685"/>
    </source>
</evidence>
<dbReference type="Proteomes" id="UP000536685">
    <property type="component" value="Unassembled WGS sequence"/>
</dbReference>
<dbReference type="EMBL" id="JACHMJ010000001">
    <property type="protein sequence ID" value="MBB5844964.1"/>
    <property type="molecule type" value="Genomic_DNA"/>
</dbReference>
<keyword evidence="4" id="KW-0133">Cell shape</keyword>
<dbReference type="GO" id="GO:0034204">
    <property type="term" value="P:lipid translocation"/>
    <property type="evidence" value="ECO:0007669"/>
    <property type="project" value="TreeGrafter"/>
</dbReference>
<dbReference type="CDD" id="cd13123">
    <property type="entry name" value="MATE_MurJ_like"/>
    <property type="match status" value="1"/>
</dbReference>
<keyword evidence="2" id="KW-1003">Cell membrane</keyword>
<dbReference type="PRINTS" id="PR01806">
    <property type="entry name" value="VIRFACTRMVIN"/>
</dbReference>
<dbReference type="PANTHER" id="PTHR47019">
    <property type="entry name" value="LIPID II FLIPPASE MURJ"/>
    <property type="match status" value="1"/>
</dbReference>
<dbReference type="Pfam" id="PF03023">
    <property type="entry name" value="MurJ"/>
    <property type="match status" value="1"/>
</dbReference>
<dbReference type="AlphaFoldDB" id="A0A841ARR5"/>
<protein>
    <submittedName>
        <fullName evidence="9">Putative peptidoglycan lipid II flippase</fullName>
    </submittedName>
</protein>
<dbReference type="GO" id="GO:0015648">
    <property type="term" value="F:lipid-linked peptidoglycan transporter activity"/>
    <property type="evidence" value="ECO:0007669"/>
    <property type="project" value="TreeGrafter"/>
</dbReference>
<evidence type="ECO:0000256" key="2">
    <source>
        <dbReference type="ARBA" id="ARBA00022475"/>
    </source>
</evidence>
<dbReference type="GO" id="GO:0008360">
    <property type="term" value="P:regulation of cell shape"/>
    <property type="evidence" value="ECO:0007669"/>
    <property type="project" value="UniProtKB-KW"/>
</dbReference>
<reference evidence="9 10" key="1">
    <citation type="submission" date="2020-08" db="EMBL/GenBank/DDBJ databases">
        <title>Sequencing the genomes of 1000 actinobacteria strains.</title>
        <authorList>
            <person name="Klenk H.-P."/>
        </authorList>
    </citation>
    <scope>NUCLEOTIDE SEQUENCE [LARGE SCALE GENOMIC DNA]</scope>
    <source>
        <strain evidence="9 10">DSM 105784</strain>
    </source>
</reference>
<evidence type="ECO:0000256" key="8">
    <source>
        <dbReference type="SAM" id="Phobius"/>
    </source>
</evidence>
<keyword evidence="3 8" id="KW-0812">Transmembrane</keyword>
<feature type="transmembrane region" description="Helical" evidence="8">
    <location>
        <begin position="507"/>
        <end position="533"/>
    </location>
</feature>
<keyword evidence="6 8" id="KW-1133">Transmembrane helix</keyword>
<evidence type="ECO:0000256" key="4">
    <source>
        <dbReference type="ARBA" id="ARBA00022960"/>
    </source>
</evidence>
<feature type="transmembrane region" description="Helical" evidence="8">
    <location>
        <begin position="255"/>
        <end position="274"/>
    </location>
</feature>
<keyword evidence="10" id="KW-1185">Reference proteome</keyword>
<gene>
    <name evidence="9" type="ORF">HD599_003287</name>
</gene>
<evidence type="ECO:0000256" key="3">
    <source>
        <dbReference type="ARBA" id="ARBA00022692"/>
    </source>
</evidence>
<keyword evidence="5" id="KW-0573">Peptidoglycan synthesis</keyword>
<keyword evidence="7 8" id="KW-0472">Membrane</keyword>
<name>A0A841ARR5_9MICO</name>
<sequence>MTTTTSGGLGRASALLASGTIVSRLLGFVSAWVLVQAIGSVGAGSNTFAIANQLPNSVYAIIAGGLLSAVLVPQIVRAGLHDDGGQRFLNRLVTLGLTVFVVIAVIATLAAPWLVSITTREATPTSPGLSPDDIALATAFAYWCLPQVLFYAIYSLLGEVLNARKIFGPFTWTPVLNNLVAIAGMIVFIIVFGGDPAHRDSVTWTPAMTALLAGTATLGIAVQGLSLFFFWRRAGLTYRPDFHWRGVGLGATGKAAAWVFGMILVTQLAGIVQTNVASGAASTNYPSARVLSNSWLIFMLPHSIVAVSIATAYFTRMSSHARDGNLTEVRADFSASLRSIGLFMVFCAVGLVVLAYPFSSLLSPLGAPFGEIEAMAFVVMAFLVGLVPFSILFVIQRTFYSVENTRTPFFLQLLQSVIFVVGALAVGAWFAPQWIGVGIAAVTAIAGSVQALVAAFALRGRLGSIDGRRILRQYATFFLAALPAAGAGVALLFALGGTHPGGFAVAGAVPAALSMALIGGVMAIVYFGLLVLMRNPELGAIVRPVVLRLRRRG</sequence>
<feature type="transmembrane region" description="Helical" evidence="8">
    <location>
        <begin position="437"/>
        <end position="458"/>
    </location>
</feature>
<dbReference type="GO" id="GO:0009252">
    <property type="term" value="P:peptidoglycan biosynthetic process"/>
    <property type="evidence" value="ECO:0007669"/>
    <property type="project" value="UniProtKB-KW"/>
</dbReference>
<evidence type="ECO:0000256" key="1">
    <source>
        <dbReference type="ARBA" id="ARBA00004651"/>
    </source>
</evidence>
<dbReference type="GO" id="GO:0005886">
    <property type="term" value="C:plasma membrane"/>
    <property type="evidence" value="ECO:0007669"/>
    <property type="project" value="UniProtKB-SubCell"/>
</dbReference>
<dbReference type="PANTHER" id="PTHR47019:SF1">
    <property type="entry name" value="LIPID II FLIPPASE MURJ"/>
    <property type="match status" value="1"/>
</dbReference>
<organism evidence="9 10">
    <name type="scientific">Conyzicola lurida</name>
    <dbReference type="NCBI Taxonomy" id="1172621"/>
    <lineage>
        <taxon>Bacteria</taxon>
        <taxon>Bacillati</taxon>
        <taxon>Actinomycetota</taxon>
        <taxon>Actinomycetes</taxon>
        <taxon>Micrococcales</taxon>
        <taxon>Microbacteriaceae</taxon>
        <taxon>Conyzicola</taxon>
    </lineage>
</organism>
<comment type="caution">
    <text evidence="9">The sequence shown here is derived from an EMBL/GenBank/DDBJ whole genome shotgun (WGS) entry which is preliminary data.</text>
</comment>